<evidence type="ECO:0000256" key="4">
    <source>
        <dbReference type="PROSITE-ProRule" id="PRU00182"/>
    </source>
</evidence>
<dbReference type="InterPro" id="IPR002942">
    <property type="entry name" value="S4_RNA-bd"/>
</dbReference>
<proteinExistence type="inferred from homology"/>
<evidence type="ECO:0000256" key="5">
    <source>
        <dbReference type="RuleBase" id="RU003887"/>
    </source>
</evidence>
<dbReference type="OrthoDB" id="9807213at2"/>
<dbReference type="InterPro" id="IPR018496">
    <property type="entry name" value="PsdUridine_synth_RsuA/RluB_CS"/>
</dbReference>
<dbReference type="SUPFAM" id="SSF55120">
    <property type="entry name" value="Pseudouridine synthase"/>
    <property type="match status" value="1"/>
</dbReference>
<evidence type="ECO:0000313" key="7">
    <source>
        <dbReference type="EMBL" id="PWE87797.1"/>
    </source>
</evidence>
<dbReference type="InterPro" id="IPR006145">
    <property type="entry name" value="PsdUridine_synth_RsuA/RluA"/>
</dbReference>
<dbReference type="PANTHER" id="PTHR47683:SF4">
    <property type="entry name" value="PSEUDOURIDINE SYNTHASE"/>
    <property type="match status" value="1"/>
</dbReference>
<dbReference type="EC" id="5.4.99.-" evidence="5"/>
<sequence>MRMDKFLSQTLNVTRTEAKKMLKQGRISKNEVVCKDGAEKVIPQTDVVCLDGTPIQYEQFHYLMLYKPAGCVTATEDAHAKTVMDYIPAERRRNLSPVGRLDKDTEGLLLLTDDGALNHRLLAPGKHVPKTYYAKIDGTVTEREVTLFAEGLEIGEKKPTAPAILEILHSAEQSEIRVTITEGKFHQIKRMFHAVGMEVLYLKRLSMGTLQLDETLAPGAWRKLTESEIQQLKEEQS</sequence>
<feature type="domain" description="RNA-binding S4" evidence="6">
    <location>
        <begin position="1"/>
        <end position="59"/>
    </location>
</feature>
<dbReference type="Pfam" id="PF00849">
    <property type="entry name" value="PseudoU_synth_2"/>
    <property type="match status" value="1"/>
</dbReference>
<dbReference type="SUPFAM" id="SSF55174">
    <property type="entry name" value="Alpha-L RNA-binding motif"/>
    <property type="match status" value="1"/>
</dbReference>
<dbReference type="InterPro" id="IPR042092">
    <property type="entry name" value="PsdUridine_s_RsuA/RluB/E/F_cat"/>
</dbReference>
<dbReference type="GO" id="GO:0120159">
    <property type="term" value="F:rRNA pseudouridine synthase activity"/>
    <property type="evidence" value="ECO:0007669"/>
    <property type="project" value="UniProtKB-ARBA"/>
</dbReference>
<dbReference type="Gene3D" id="3.30.70.1560">
    <property type="entry name" value="Alpha-L RNA-binding motif"/>
    <property type="match status" value="1"/>
</dbReference>
<keyword evidence="8" id="KW-1185">Reference proteome</keyword>
<evidence type="ECO:0000313" key="8">
    <source>
        <dbReference type="Proteomes" id="UP000245288"/>
    </source>
</evidence>
<dbReference type="SMART" id="SM00363">
    <property type="entry name" value="S4"/>
    <property type="match status" value="1"/>
</dbReference>
<dbReference type="Pfam" id="PF01479">
    <property type="entry name" value="S4"/>
    <property type="match status" value="1"/>
</dbReference>
<protein>
    <recommendedName>
        <fullName evidence="5">Pseudouridine synthase</fullName>
        <ecNumber evidence="5">5.4.99.-</ecNumber>
    </recommendedName>
</protein>
<evidence type="ECO:0000256" key="1">
    <source>
        <dbReference type="ARBA" id="ARBA00008348"/>
    </source>
</evidence>
<evidence type="ECO:0000256" key="2">
    <source>
        <dbReference type="ARBA" id="ARBA00022884"/>
    </source>
</evidence>
<dbReference type="InterPro" id="IPR000748">
    <property type="entry name" value="PsdUridine_synth_RsuA/RluB/E/F"/>
</dbReference>
<evidence type="ECO:0000259" key="6">
    <source>
        <dbReference type="SMART" id="SM00363"/>
    </source>
</evidence>
<gene>
    <name evidence="7" type="ORF">LG34_01805</name>
</gene>
<reference evidence="7 8" key="1">
    <citation type="submission" date="2014-09" db="EMBL/GenBank/DDBJ databases">
        <title>Butyrate-producing bacteria isolated from human gut.</title>
        <authorList>
            <person name="Zhang Q."/>
            <person name="Zhao L."/>
        </authorList>
    </citation>
    <scope>NUCLEOTIDE SEQUENCE [LARGE SCALE GENOMIC DNA]</scope>
    <source>
        <strain evidence="7 8">21</strain>
    </source>
</reference>
<comment type="similarity">
    <text evidence="1 5">Belongs to the pseudouridine synthase RsuA family.</text>
</comment>
<dbReference type="InterPro" id="IPR050343">
    <property type="entry name" value="RsuA_PseudoU_synthase"/>
</dbReference>
<dbReference type="Gene3D" id="3.10.290.10">
    <property type="entry name" value="RNA-binding S4 domain"/>
    <property type="match status" value="1"/>
</dbReference>
<dbReference type="CDD" id="cd02553">
    <property type="entry name" value="PseudoU_synth_RsuA"/>
    <property type="match status" value="1"/>
</dbReference>
<dbReference type="Gene3D" id="3.30.70.580">
    <property type="entry name" value="Pseudouridine synthase I, catalytic domain, N-terminal subdomain"/>
    <property type="match status" value="1"/>
</dbReference>
<comment type="caution">
    <text evidence="7">The sequence shown here is derived from an EMBL/GenBank/DDBJ whole genome shotgun (WGS) entry which is preliminary data.</text>
</comment>
<dbReference type="PROSITE" id="PS50889">
    <property type="entry name" value="S4"/>
    <property type="match status" value="1"/>
</dbReference>
<dbReference type="GO" id="GO:0005829">
    <property type="term" value="C:cytosol"/>
    <property type="evidence" value="ECO:0007669"/>
    <property type="project" value="UniProtKB-ARBA"/>
</dbReference>
<dbReference type="PANTHER" id="PTHR47683">
    <property type="entry name" value="PSEUDOURIDINE SYNTHASE FAMILY PROTEIN-RELATED"/>
    <property type="match status" value="1"/>
</dbReference>
<dbReference type="InterPro" id="IPR020103">
    <property type="entry name" value="PsdUridine_synth_cat_dom_sf"/>
</dbReference>
<organism evidence="7 8">
    <name type="scientific">Eubacterium ramulus</name>
    <dbReference type="NCBI Taxonomy" id="39490"/>
    <lineage>
        <taxon>Bacteria</taxon>
        <taxon>Bacillati</taxon>
        <taxon>Bacillota</taxon>
        <taxon>Clostridia</taxon>
        <taxon>Eubacteriales</taxon>
        <taxon>Eubacteriaceae</taxon>
        <taxon>Eubacterium</taxon>
    </lineage>
</organism>
<dbReference type="GO" id="GO:0000455">
    <property type="term" value="P:enzyme-directed rRNA pseudouridine synthesis"/>
    <property type="evidence" value="ECO:0007669"/>
    <property type="project" value="UniProtKB-ARBA"/>
</dbReference>
<dbReference type="EMBL" id="JRFU01000014">
    <property type="protein sequence ID" value="PWE87797.1"/>
    <property type="molecule type" value="Genomic_DNA"/>
</dbReference>
<dbReference type="InterPro" id="IPR036986">
    <property type="entry name" value="S4_RNA-bd_sf"/>
</dbReference>
<dbReference type="AlphaFoldDB" id="A0A2V1JSG4"/>
<evidence type="ECO:0000256" key="3">
    <source>
        <dbReference type="ARBA" id="ARBA00023235"/>
    </source>
</evidence>
<name>A0A2V1JSG4_EUBRA</name>
<dbReference type="FunFam" id="3.30.70.1560:FF:000001">
    <property type="entry name" value="Pseudouridine synthase"/>
    <property type="match status" value="1"/>
</dbReference>
<dbReference type="Proteomes" id="UP000245288">
    <property type="component" value="Unassembled WGS sequence"/>
</dbReference>
<keyword evidence="3 5" id="KW-0413">Isomerase</keyword>
<dbReference type="InterPro" id="IPR020094">
    <property type="entry name" value="TruA/RsuA/RluB/E/F_N"/>
</dbReference>
<keyword evidence="2 4" id="KW-0694">RNA-binding</keyword>
<dbReference type="GO" id="GO:0003723">
    <property type="term" value="F:RNA binding"/>
    <property type="evidence" value="ECO:0007669"/>
    <property type="project" value="UniProtKB-KW"/>
</dbReference>
<accession>A0A2V1JSG4</accession>
<dbReference type="PROSITE" id="PS01149">
    <property type="entry name" value="PSI_RSU"/>
    <property type="match status" value="1"/>
</dbReference>
<dbReference type="NCBIfam" id="TIGR00093">
    <property type="entry name" value="pseudouridine synthase"/>
    <property type="match status" value="1"/>
</dbReference>